<dbReference type="Pfam" id="PF09299">
    <property type="entry name" value="Mu-transpos_C"/>
    <property type="match status" value="1"/>
</dbReference>
<gene>
    <name evidence="3" type="ORF">ABWK59_35490</name>
</gene>
<dbReference type="InterPro" id="IPR012337">
    <property type="entry name" value="RNaseH-like_sf"/>
</dbReference>
<keyword evidence="3" id="KW-0614">Plasmid</keyword>
<dbReference type="PROSITE" id="PS50994">
    <property type="entry name" value="INTEGRASE"/>
    <property type="match status" value="1"/>
</dbReference>
<evidence type="ECO:0000256" key="1">
    <source>
        <dbReference type="SAM" id="MobiDB-lite"/>
    </source>
</evidence>
<name>A0AAU8K811_9ACTN</name>
<geneLocation type="plasmid" evidence="3">
    <name>punmamed1</name>
</geneLocation>
<organism evidence="3">
    <name type="scientific">Kitasatospora camelliae</name>
    <dbReference type="NCBI Taxonomy" id="3156397"/>
    <lineage>
        <taxon>Bacteria</taxon>
        <taxon>Bacillati</taxon>
        <taxon>Actinomycetota</taxon>
        <taxon>Actinomycetes</taxon>
        <taxon>Kitasatosporales</taxon>
        <taxon>Streptomycetaceae</taxon>
        <taxon>Kitasatospora</taxon>
    </lineage>
</organism>
<dbReference type="AlphaFoldDB" id="A0AAU8K811"/>
<dbReference type="SUPFAM" id="SSF53098">
    <property type="entry name" value="Ribonuclease H-like"/>
    <property type="match status" value="1"/>
</dbReference>
<evidence type="ECO:0000313" key="3">
    <source>
        <dbReference type="EMBL" id="XCM84272.1"/>
    </source>
</evidence>
<feature type="region of interest" description="Disordered" evidence="1">
    <location>
        <begin position="528"/>
        <end position="563"/>
    </location>
</feature>
<reference evidence="3" key="1">
    <citation type="submission" date="2024-06" db="EMBL/GenBank/DDBJ databases">
        <title>The genome sequences of Kitasatospora sp. strain HUAS MG31.</title>
        <authorList>
            <person name="Mo P."/>
        </authorList>
    </citation>
    <scope>NUCLEOTIDE SEQUENCE</scope>
    <source>
        <strain evidence="3">HUAS MG31</strain>
        <plasmid evidence="3">punmamed1</plasmid>
    </source>
</reference>
<dbReference type="InterPro" id="IPR015378">
    <property type="entry name" value="Transposase-like_Mu_C"/>
</dbReference>
<evidence type="ECO:0000259" key="2">
    <source>
        <dbReference type="PROSITE" id="PS50994"/>
    </source>
</evidence>
<protein>
    <submittedName>
        <fullName evidence="3">Mu transposase C-terminal domain-containing protein</fullName>
    </submittedName>
</protein>
<dbReference type="InterPro" id="IPR036397">
    <property type="entry name" value="RNaseH_sf"/>
</dbReference>
<dbReference type="EMBL" id="CP159873">
    <property type="protein sequence ID" value="XCM84272.1"/>
    <property type="molecule type" value="Genomic_DNA"/>
</dbReference>
<dbReference type="KEGG" id="kcm:ABWK59_35490"/>
<sequence length="563" mass="61307">MPEEDGPTGAGPVVPVALARQQALDRLLALDARGELTTGHVRLVADAVGVSLRTVWRWLAAARTEGRTGARQRERFTVTPQLHARLVLWCGNAAAVHRELLAEARAAAGTTGSNDDGGHADTGEAAPLAVPSLATLHRAIRRDLNPGQRAALVGGERARRGHDVHLRRPRQWRNACWEGDHKHVPVEVDLHGQLVCPWVTWFIDCATNAVTGLAITPHTPSRDAILAALRTAIARDEPDGPYGPVGSLPALVRIDRGKDFLSRTVASALGAFAVPVHDLPAYTPHLKGTVENLNRCAERMFFASLPRYTHAPTASVRRRDRAKDDTAPLTFTAFVQLLLDWVHWWNTEHTSAALAGRTPVQAWLEDPTPIEDPTPGQLWAFTMEDDGTARTLTSSGVYWRGRYYVGNWMQGLADDGIKVRIRYLPHHAHEIEVVDAVTGTHLGAAHLSDAASDEQRAAVRRTRSAEQRRLKKALAAAERLRTERFAAVTTARTPEPLQALTAAEAEEELAAAGSRDLRALALPGLLPHAPVPDGWVLPRPAAMPRREPSSQQPPPSAETDPPQ</sequence>
<feature type="domain" description="Integrase catalytic" evidence="2">
    <location>
        <begin position="165"/>
        <end position="367"/>
    </location>
</feature>
<accession>A0AAU8K811</accession>
<dbReference type="GO" id="GO:0015074">
    <property type="term" value="P:DNA integration"/>
    <property type="evidence" value="ECO:0007669"/>
    <property type="project" value="InterPro"/>
</dbReference>
<dbReference type="GO" id="GO:0003676">
    <property type="term" value="F:nucleic acid binding"/>
    <property type="evidence" value="ECO:0007669"/>
    <property type="project" value="InterPro"/>
</dbReference>
<proteinExistence type="predicted"/>
<dbReference type="Gene3D" id="3.30.420.10">
    <property type="entry name" value="Ribonuclease H-like superfamily/Ribonuclease H"/>
    <property type="match status" value="1"/>
</dbReference>
<feature type="compositionally biased region" description="Pro residues" evidence="1">
    <location>
        <begin position="551"/>
        <end position="563"/>
    </location>
</feature>
<dbReference type="InterPro" id="IPR001584">
    <property type="entry name" value="Integrase_cat-core"/>
</dbReference>